<dbReference type="Gene3D" id="1.10.533.10">
    <property type="entry name" value="Death Domain, Fas"/>
    <property type="match status" value="1"/>
</dbReference>
<reference evidence="2" key="1">
    <citation type="submission" date="2025-08" db="UniProtKB">
        <authorList>
            <consortium name="Ensembl"/>
        </authorList>
    </citation>
    <scope>IDENTIFICATION</scope>
</reference>
<dbReference type="CDD" id="cd01671">
    <property type="entry name" value="CARD"/>
    <property type="match status" value="1"/>
</dbReference>
<reference evidence="2" key="2">
    <citation type="submission" date="2025-09" db="UniProtKB">
        <authorList>
            <consortium name="Ensembl"/>
        </authorList>
    </citation>
    <scope>IDENTIFICATION</scope>
</reference>
<sequence length="99" mass="11413">IATYLGDAYRNNARSDFIADRLRELGVLTQEELEAVKAEKTSTDMARTLIDRARKKGDAPLIKFARFRSVNIFSKKKPHSGRITTRRYVHLFIAYSIPR</sequence>
<evidence type="ECO:0000313" key="2">
    <source>
        <dbReference type="Ensembl" id="ENSMALP00000019820.1"/>
    </source>
</evidence>
<dbReference type="PROSITE" id="PS50209">
    <property type="entry name" value="CARD"/>
    <property type="match status" value="1"/>
</dbReference>
<dbReference type="Proteomes" id="UP000261600">
    <property type="component" value="Unplaced"/>
</dbReference>
<name>A0A3Q3JT85_MONAL</name>
<dbReference type="Pfam" id="PF00619">
    <property type="entry name" value="CARD"/>
    <property type="match status" value="1"/>
</dbReference>
<proteinExistence type="predicted"/>
<protein>
    <recommendedName>
        <fullName evidence="1">CARD domain-containing protein</fullName>
    </recommendedName>
</protein>
<dbReference type="GO" id="GO:0042981">
    <property type="term" value="P:regulation of apoptotic process"/>
    <property type="evidence" value="ECO:0007669"/>
    <property type="project" value="InterPro"/>
</dbReference>
<dbReference type="InterPro" id="IPR001315">
    <property type="entry name" value="CARD"/>
</dbReference>
<keyword evidence="3" id="KW-1185">Reference proteome</keyword>
<dbReference type="SUPFAM" id="SSF47986">
    <property type="entry name" value="DEATH domain"/>
    <property type="match status" value="1"/>
</dbReference>
<dbReference type="AlphaFoldDB" id="A0A3Q3JT85"/>
<organism evidence="2 3">
    <name type="scientific">Monopterus albus</name>
    <name type="common">Swamp eel</name>
    <dbReference type="NCBI Taxonomy" id="43700"/>
    <lineage>
        <taxon>Eukaryota</taxon>
        <taxon>Metazoa</taxon>
        <taxon>Chordata</taxon>
        <taxon>Craniata</taxon>
        <taxon>Vertebrata</taxon>
        <taxon>Euteleostomi</taxon>
        <taxon>Actinopterygii</taxon>
        <taxon>Neopterygii</taxon>
        <taxon>Teleostei</taxon>
        <taxon>Neoteleostei</taxon>
        <taxon>Acanthomorphata</taxon>
        <taxon>Anabantaria</taxon>
        <taxon>Synbranchiformes</taxon>
        <taxon>Synbranchidae</taxon>
        <taxon>Monopterus</taxon>
    </lineage>
</organism>
<evidence type="ECO:0000313" key="3">
    <source>
        <dbReference type="Proteomes" id="UP000261600"/>
    </source>
</evidence>
<dbReference type="Ensembl" id="ENSMALT00000020209.1">
    <property type="protein sequence ID" value="ENSMALP00000019820.1"/>
    <property type="gene ID" value="ENSMALG00000013843.1"/>
</dbReference>
<evidence type="ECO:0000259" key="1">
    <source>
        <dbReference type="PROSITE" id="PS50209"/>
    </source>
</evidence>
<dbReference type="InterPro" id="IPR011029">
    <property type="entry name" value="DEATH-like_dom_sf"/>
</dbReference>
<feature type="domain" description="CARD" evidence="1">
    <location>
        <begin position="1"/>
        <end position="58"/>
    </location>
</feature>
<accession>A0A3Q3JT85</accession>